<organism evidence="3 4">
    <name type="scientific">Chryseobacterium defluvii</name>
    <dbReference type="NCBI Taxonomy" id="160396"/>
    <lineage>
        <taxon>Bacteria</taxon>
        <taxon>Pseudomonadati</taxon>
        <taxon>Bacteroidota</taxon>
        <taxon>Flavobacteriia</taxon>
        <taxon>Flavobacteriales</taxon>
        <taxon>Weeksellaceae</taxon>
        <taxon>Chryseobacterium group</taxon>
        <taxon>Chryseobacterium</taxon>
    </lineage>
</organism>
<feature type="domain" description="Pesticidal crystal protein Cry22Aa Ig-like" evidence="2">
    <location>
        <begin position="41"/>
        <end position="117"/>
    </location>
</feature>
<comment type="caution">
    <text evidence="3">The sequence shown here is derived from an EMBL/GenBank/DDBJ whole genome shotgun (WGS) entry which is preliminary data.</text>
</comment>
<accession>A0A840KKL7</accession>
<dbReference type="PROSITE" id="PS51257">
    <property type="entry name" value="PROKAR_LIPOPROTEIN"/>
    <property type="match status" value="1"/>
</dbReference>
<sequence>MKYNKIIKFFAINVLTFFVATSCSSDHETSNVSNITNYPVLELKGSNPTLVQLGSSFTDPGISATENNSPIPYETTYKGDYRGGSALNLSVSDRYVATYKATNKDGFFAVFNRNIYVYKTGNFIDSIEGLYMSRVVRTPAQGVVSPTTDWKYILIWRNGDGTYEVSDAIGGYYEFGRSYGVTYASRGLKLNYSAGVATVASQPSGVGAFGGNISVTSVTVTPATKKIVLSSTWDSGYDFVATLTQVN</sequence>
<dbReference type="RefSeq" id="WP_184190307.1">
    <property type="nucleotide sequence ID" value="NZ_JACHLE010000004.1"/>
</dbReference>
<dbReference type="InterPro" id="IPR032179">
    <property type="entry name" value="Cry22Aa_Ig-like"/>
</dbReference>
<dbReference type="Pfam" id="PF16403">
    <property type="entry name" value="Bact_surface_Ig-like"/>
    <property type="match status" value="1"/>
</dbReference>
<protein>
    <recommendedName>
        <fullName evidence="2">Pesticidal crystal protein Cry22Aa Ig-like domain-containing protein</fullName>
    </recommendedName>
</protein>
<dbReference type="AlphaFoldDB" id="A0A840KKL7"/>
<proteinExistence type="predicted"/>
<gene>
    <name evidence="3" type="ORF">HNP38_002718</name>
</gene>
<name>A0A840KKL7_9FLAO</name>
<keyword evidence="1" id="KW-0732">Signal</keyword>
<dbReference type="Proteomes" id="UP000592180">
    <property type="component" value="Unassembled WGS sequence"/>
</dbReference>
<evidence type="ECO:0000313" key="3">
    <source>
        <dbReference type="EMBL" id="MBB4807412.1"/>
    </source>
</evidence>
<dbReference type="EMBL" id="JACHLE010000004">
    <property type="protein sequence ID" value="MBB4807412.1"/>
    <property type="molecule type" value="Genomic_DNA"/>
</dbReference>
<evidence type="ECO:0000256" key="1">
    <source>
        <dbReference type="SAM" id="SignalP"/>
    </source>
</evidence>
<evidence type="ECO:0000313" key="4">
    <source>
        <dbReference type="Proteomes" id="UP000592180"/>
    </source>
</evidence>
<feature type="signal peptide" evidence="1">
    <location>
        <begin position="1"/>
        <end position="20"/>
    </location>
</feature>
<reference evidence="3 4" key="1">
    <citation type="submission" date="2020-08" db="EMBL/GenBank/DDBJ databases">
        <title>Functional genomics of gut bacteria from endangered species of beetles.</title>
        <authorList>
            <person name="Carlos-Shanley C."/>
        </authorList>
    </citation>
    <scope>NUCLEOTIDE SEQUENCE [LARGE SCALE GENOMIC DNA]</scope>
    <source>
        <strain evidence="3 4">S00151</strain>
    </source>
</reference>
<feature type="chain" id="PRO_5032690813" description="Pesticidal crystal protein Cry22Aa Ig-like domain-containing protein" evidence="1">
    <location>
        <begin position="21"/>
        <end position="247"/>
    </location>
</feature>
<keyword evidence="4" id="KW-1185">Reference proteome</keyword>
<evidence type="ECO:0000259" key="2">
    <source>
        <dbReference type="Pfam" id="PF16403"/>
    </source>
</evidence>